<evidence type="ECO:0000313" key="8">
    <source>
        <dbReference type="Proteomes" id="UP000050514"/>
    </source>
</evidence>
<dbReference type="SUPFAM" id="SSF58104">
    <property type="entry name" value="Methyl-accepting chemotaxis protein (MCP) signaling domain"/>
    <property type="match status" value="3"/>
</dbReference>
<dbReference type="Gene3D" id="6.10.340.10">
    <property type="match status" value="1"/>
</dbReference>
<evidence type="ECO:0000256" key="1">
    <source>
        <dbReference type="ARBA" id="ARBA00023224"/>
    </source>
</evidence>
<organism evidence="7 8">
    <name type="scientific">Bellilinea caldifistulae</name>
    <dbReference type="NCBI Taxonomy" id="360411"/>
    <lineage>
        <taxon>Bacteria</taxon>
        <taxon>Bacillati</taxon>
        <taxon>Chloroflexota</taxon>
        <taxon>Anaerolineae</taxon>
        <taxon>Anaerolineales</taxon>
        <taxon>Anaerolineaceae</taxon>
        <taxon>Bellilinea</taxon>
    </lineage>
</organism>
<evidence type="ECO:0000256" key="4">
    <source>
        <dbReference type="SAM" id="Coils"/>
    </source>
</evidence>
<dbReference type="RefSeq" id="WP_061915117.1">
    <property type="nucleotide sequence ID" value="NZ_DF967971.1"/>
</dbReference>
<dbReference type="Gene3D" id="1.10.287.950">
    <property type="entry name" value="Methyl-accepting chemotaxis protein"/>
    <property type="match status" value="3"/>
</dbReference>
<dbReference type="SMART" id="SM00304">
    <property type="entry name" value="HAMP"/>
    <property type="match status" value="1"/>
</dbReference>
<dbReference type="SMART" id="SM00283">
    <property type="entry name" value="MA"/>
    <property type="match status" value="1"/>
</dbReference>
<proteinExistence type="inferred from homology"/>
<name>A0A0P6X282_9CHLR</name>
<feature type="domain" description="Methyl-accepting transducer" evidence="5">
    <location>
        <begin position="468"/>
        <end position="725"/>
    </location>
</feature>
<evidence type="ECO:0000313" key="7">
    <source>
        <dbReference type="EMBL" id="KPL73649.1"/>
    </source>
</evidence>
<accession>A0A0P6X282</accession>
<dbReference type="EMBL" id="LGHJ01000020">
    <property type="protein sequence ID" value="KPL73649.1"/>
    <property type="molecule type" value="Genomic_DNA"/>
</dbReference>
<dbReference type="GO" id="GO:0006935">
    <property type="term" value="P:chemotaxis"/>
    <property type="evidence" value="ECO:0007669"/>
    <property type="project" value="InterPro"/>
</dbReference>
<feature type="coiled-coil region" evidence="4">
    <location>
        <begin position="423"/>
        <end position="457"/>
    </location>
</feature>
<dbReference type="PANTHER" id="PTHR32089:SF112">
    <property type="entry name" value="LYSOZYME-LIKE PROTEIN-RELATED"/>
    <property type="match status" value="1"/>
</dbReference>
<keyword evidence="4" id="KW-0175">Coiled coil</keyword>
<sequence length="783" mass="84634">MKFRDRLILIISLILVFVMGVNTAWMVSRARQSLLDQTRSNAVALAEMFAHSVDFANRIPGEVDRIVGRQMVTQARISAYLIDAALKAGMSEAQIEEMLRAIVDSTDLKEFWITDDTGTVVYSNIDVPFAFSPDPNEQPQAYIFYQLLQQKNGEVIQSAQLRELDSKLYKYVGVSGVDSPRIVQVGVEATYLDEVTRSMNLQTLVDKTVSVKDVNAVAVKMADQPVVFSARQGFSQTDLLGTDWEESVEEALSGGEVVVDEISNALRVVYPVKTSAGEQVTITVFMSTAGVAQQVRQTLTTAVIATLILLAISLGAALFIANTITRPLGVIEKAADQLADGDLSFSDAQQNQLEAIYHRKDELGTVGRAFQRLIGYFTEMIEVANRLAAGDLSLSVKPRSERDGLGQAFSTMISSLKSTVFRLAQSSDELDKASAELANFAEQVRLASEQIAQTMQQIAMGSSQQAESVQRTVSSVHQMANAIDGVAKGAQEQARAVTSASQVSNQMGEKMQSVAETATEGAQNAISAAEVAQNSAETLNQMINGMRLIKEKVDLSMERVKDMGERSQQISVILETIEDIANQTNLLALNAAIEAARAGEHGKGFAVVADEVRKLAERSAQATRQIGDLVSEIQKTVHEAVEAMSLSAKEVENGVAQTHQSSEALMRILEVIQQVRQQAEGIASAVKQISGFSNELIDVMDSVSSVVEENIASTEEMSASSTEVSEAMEMIASINEETNASIEEISAAAREMSQQVQDVTSAAVSLSQMAASLRGLVGQFKVS</sequence>
<dbReference type="GO" id="GO:0016020">
    <property type="term" value="C:membrane"/>
    <property type="evidence" value="ECO:0007669"/>
    <property type="project" value="InterPro"/>
</dbReference>
<dbReference type="GO" id="GO:0004888">
    <property type="term" value="F:transmembrane signaling receptor activity"/>
    <property type="evidence" value="ECO:0007669"/>
    <property type="project" value="InterPro"/>
</dbReference>
<evidence type="ECO:0000256" key="3">
    <source>
        <dbReference type="PROSITE-ProRule" id="PRU00284"/>
    </source>
</evidence>
<evidence type="ECO:0008006" key="9">
    <source>
        <dbReference type="Google" id="ProtNLM"/>
    </source>
</evidence>
<dbReference type="InterPro" id="IPR004089">
    <property type="entry name" value="MCPsignal_dom"/>
</dbReference>
<dbReference type="Pfam" id="PF00672">
    <property type="entry name" value="HAMP"/>
    <property type="match status" value="1"/>
</dbReference>
<dbReference type="STRING" id="360411.AC812_14840"/>
<dbReference type="PANTHER" id="PTHR32089">
    <property type="entry name" value="METHYL-ACCEPTING CHEMOTAXIS PROTEIN MCPB"/>
    <property type="match status" value="1"/>
</dbReference>
<dbReference type="AlphaFoldDB" id="A0A0P6X282"/>
<protein>
    <recommendedName>
        <fullName evidence="9">Methyl-accepting chemotaxis protein</fullName>
    </recommendedName>
</protein>
<reference evidence="7 8" key="1">
    <citation type="submission" date="2015-07" db="EMBL/GenBank/DDBJ databases">
        <title>Draft genome of Bellilinea caldifistulae DSM 17877.</title>
        <authorList>
            <person name="Hemp J."/>
            <person name="Ward L.M."/>
            <person name="Pace L.A."/>
            <person name="Fischer W.W."/>
        </authorList>
    </citation>
    <scope>NUCLEOTIDE SEQUENCE [LARGE SCALE GENOMIC DNA]</scope>
    <source>
        <strain evidence="7 8">GOMI-1</strain>
    </source>
</reference>
<evidence type="ECO:0000259" key="5">
    <source>
        <dbReference type="PROSITE" id="PS50111"/>
    </source>
</evidence>
<dbReference type="CDD" id="cd06225">
    <property type="entry name" value="HAMP"/>
    <property type="match status" value="2"/>
</dbReference>
<dbReference type="InterPro" id="IPR003660">
    <property type="entry name" value="HAMP_dom"/>
</dbReference>
<comment type="similarity">
    <text evidence="2">Belongs to the methyl-accepting chemotaxis (MCP) protein family.</text>
</comment>
<dbReference type="InterPro" id="IPR004090">
    <property type="entry name" value="Chemotax_Me-accpt_rcpt"/>
</dbReference>
<dbReference type="GO" id="GO:0007165">
    <property type="term" value="P:signal transduction"/>
    <property type="evidence" value="ECO:0007669"/>
    <property type="project" value="UniProtKB-KW"/>
</dbReference>
<keyword evidence="8" id="KW-1185">Reference proteome</keyword>
<feature type="domain" description="HAMP" evidence="6">
    <location>
        <begin position="322"/>
        <end position="382"/>
    </location>
</feature>
<gene>
    <name evidence="7" type="ORF">AC812_14840</name>
</gene>
<keyword evidence="1 3" id="KW-0807">Transducer</keyword>
<dbReference type="CDD" id="cd11386">
    <property type="entry name" value="MCP_signal"/>
    <property type="match status" value="1"/>
</dbReference>
<dbReference type="PROSITE" id="PS50111">
    <property type="entry name" value="CHEMOTAXIS_TRANSDUC_2"/>
    <property type="match status" value="1"/>
</dbReference>
<comment type="caution">
    <text evidence="7">The sequence shown here is derived from an EMBL/GenBank/DDBJ whole genome shotgun (WGS) entry which is preliminary data.</text>
</comment>
<dbReference type="PRINTS" id="PR00260">
    <property type="entry name" value="CHEMTRNSDUCR"/>
</dbReference>
<dbReference type="Pfam" id="PF00015">
    <property type="entry name" value="MCPsignal"/>
    <property type="match status" value="1"/>
</dbReference>
<evidence type="ECO:0000259" key="6">
    <source>
        <dbReference type="PROSITE" id="PS50885"/>
    </source>
</evidence>
<evidence type="ECO:0000256" key="2">
    <source>
        <dbReference type="ARBA" id="ARBA00029447"/>
    </source>
</evidence>
<dbReference type="Proteomes" id="UP000050514">
    <property type="component" value="Unassembled WGS sequence"/>
</dbReference>
<dbReference type="PROSITE" id="PS50885">
    <property type="entry name" value="HAMP"/>
    <property type="match status" value="1"/>
</dbReference>